<dbReference type="InterPro" id="IPR007235">
    <property type="entry name" value="Glyco_trans_28_C"/>
</dbReference>
<keyword evidence="2 10" id="KW-0132">Cell division</keyword>
<comment type="function">
    <text evidence="10">Cell wall formation. Catalyzes the transfer of a GlcNAc subunit on undecaprenyl-pyrophosphoryl-MurNAc-pentapeptide (lipid intermediate I) to form undecaprenyl-pyrophosphoryl-MurNAc-(pentapeptide)GlcNAc (lipid intermediate II).</text>
</comment>
<comment type="catalytic activity">
    <reaction evidence="10">
        <text>di-trans,octa-cis-undecaprenyl diphospho-N-acetyl-alpha-D-muramoyl-L-alanyl-D-glutamyl-meso-2,6-diaminopimeloyl-D-alanyl-D-alanine + UDP-N-acetyl-alpha-D-glucosamine = di-trans,octa-cis-undecaprenyl diphospho-[N-acetyl-alpha-D-glucosaminyl-(1-&gt;4)]-N-acetyl-alpha-D-muramoyl-L-alanyl-D-glutamyl-meso-2,6-diaminopimeloyl-D-alanyl-D-alanine + UDP + H(+)</text>
        <dbReference type="Rhea" id="RHEA:31227"/>
        <dbReference type="ChEBI" id="CHEBI:15378"/>
        <dbReference type="ChEBI" id="CHEBI:57705"/>
        <dbReference type="ChEBI" id="CHEBI:58223"/>
        <dbReference type="ChEBI" id="CHEBI:61387"/>
        <dbReference type="ChEBI" id="CHEBI:61388"/>
        <dbReference type="EC" id="2.4.1.227"/>
    </reaction>
</comment>
<evidence type="ECO:0000256" key="10">
    <source>
        <dbReference type="HAMAP-Rule" id="MF_00033"/>
    </source>
</evidence>
<evidence type="ECO:0000313" key="13">
    <source>
        <dbReference type="EMBL" id="AHH10961.1"/>
    </source>
</evidence>
<keyword evidence="5 10" id="KW-0133">Cell shape</keyword>
<protein>
    <recommendedName>
        <fullName evidence="10">UDP-N-acetylglucosamine--N-acetylmuramyl-(pentapeptide) pyrophosphoryl-undecaprenol N-acetylglucosamine transferase</fullName>
        <ecNumber evidence="10">2.4.1.227</ecNumber>
    </recommendedName>
    <alternativeName>
        <fullName evidence="10">Undecaprenyl-PP-MurNAc-pentapeptide-UDPGlcNAc GlcNAc transferase</fullName>
    </alternativeName>
</protein>
<feature type="binding site" evidence="10">
    <location>
        <begin position="36"/>
        <end position="38"/>
    </location>
    <ligand>
        <name>UDP-N-acetyl-alpha-D-glucosamine</name>
        <dbReference type="ChEBI" id="CHEBI:57705"/>
    </ligand>
</feature>
<evidence type="ECO:0000256" key="5">
    <source>
        <dbReference type="ARBA" id="ARBA00022960"/>
    </source>
</evidence>
<dbReference type="PANTHER" id="PTHR21015">
    <property type="entry name" value="UDP-N-ACETYLGLUCOSAMINE--N-ACETYLMURAMYL-(PENTAPEPTIDE) PYROPHOSPHORYL-UNDECAPRENOL N-ACETYLGLUCOSAMINE TRANSFERASE 1"/>
    <property type="match status" value="1"/>
</dbReference>
<dbReference type="PATRIC" id="fig|1313292.3.peg.829"/>
<dbReference type="CDD" id="cd03785">
    <property type="entry name" value="GT28_MurG"/>
    <property type="match status" value="1"/>
</dbReference>
<dbReference type="GO" id="GO:0050511">
    <property type="term" value="F:undecaprenyldiphospho-muramoylpentapeptide beta-N-acetylglucosaminyltransferase activity"/>
    <property type="evidence" value="ECO:0007669"/>
    <property type="project" value="UniProtKB-UniRule"/>
</dbReference>
<dbReference type="SUPFAM" id="SSF53756">
    <property type="entry name" value="UDP-Glycosyltransferase/glycogen phosphorylase"/>
    <property type="match status" value="1"/>
</dbReference>
<keyword evidence="6 10" id="KW-0573">Peptidoglycan synthesis</keyword>
<dbReference type="GO" id="GO:0051991">
    <property type="term" value="F:UDP-N-acetyl-D-glucosamine:N-acetylmuramoyl-L-alanyl-D-glutamyl-meso-2,6-diaminopimelyl-D-alanyl-D-alanine-diphosphoundecaprenol 4-beta-N-acetylglucosaminlytransferase activity"/>
    <property type="evidence" value="ECO:0007669"/>
    <property type="project" value="RHEA"/>
</dbReference>
<evidence type="ECO:0000256" key="6">
    <source>
        <dbReference type="ARBA" id="ARBA00022984"/>
    </source>
</evidence>
<dbReference type="Pfam" id="PF04101">
    <property type="entry name" value="Glyco_tran_28_C"/>
    <property type="match status" value="1"/>
</dbReference>
<feature type="binding site" evidence="10">
    <location>
        <position position="311"/>
    </location>
    <ligand>
        <name>UDP-N-acetyl-alpha-D-glucosamine</name>
        <dbReference type="ChEBI" id="CHEBI:57705"/>
    </ligand>
</feature>
<evidence type="ECO:0000256" key="4">
    <source>
        <dbReference type="ARBA" id="ARBA00022679"/>
    </source>
</evidence>
<keyword evidence="4 10" id="KW-0808">Transferase</keyword>
<reference evidence="13" key="1">
    <citation type="submission" date="2013-04" db="EMBL/GenBank/DDBJ databases">
        <title>Comparative Genomics of Relapsing Fever Spirochetes.</title>
        <authorList>
            <person name="Schwan T.G."/>
            <person name="Raffel S.J."/>
            <person name="Porcella S.F."/>
            <person name="Martens C.A."/>
            <person name="Bruno D.P."/>
            <person name="Ricklefs S.M."/>
            <person name="Barbian K.B."/>
        </authorList>
    </citation>
    <scope>NUCLEOTIDE SEQUENCE [LARGE SCALE GENOMIC DNA]</scope>
    <source>
        <strain evidence="13">Co53</strain>
    </source>
</reference>
<keyword evidence="7 10" id="KW-0472">Membrane</keyword>
<dbReference type="GO" id="GO:0005886">
    <property type="term" value="C:plasma membrane"/>
    <property type="evidence" value="ECO:0007669"/>
    <property type="project" value="UniProtKB-SubCell"/>
</dbReference>
<comment type="similarity">
    <text evidence="10">Belongs to the glycosyltransferase 28 family. MurG subfamily.</text>
</comment>
<feature type="binding site" evidence="10">
    <location>
        <position position="192"/>
    </location>
    <ligand>
        <name>UDP-N-acetyl-alpha-D-glucosamine</name>
        <dbReference type="ChEBI" id="CHEBI:57705"/>
    </ligand>
</feature>
<comment type="caution">
    <text evidence="10">Lacks conserved residue(s) required for the propagation of feature annotation.</text>
</comment>
<sequence>MLNYNITIDQLIINIRNVCKRYMNTKRRLFFTGGGTGGHVFPGIAIISKLRELDTNIEFFWLGQKNSMEDRIIKEYPYIKFIAIPSGKLRRYFSLKNFTDFFKVIFGIIKSFLIIKKYKPQIIYATGGFVSSPPIIAASLLKIKSVTHEMDLDPGLATKINSKFANKIHISFKESTKYFKNKNVLYTGSPIRKEFSSPNPNIIKNLTQDTKKPIISILGGSLGAEVLNKLILNIKNEIDAYFIHQCGRNLDAIRENNYLRSQFFNAEQMASIIQFSNIIISRAGAGAIKEFANAGACVIFIPFTKGSRGDQIRNAKLLEEQNACLKIDEENLSETKIINMIKEIIGNKEKSNILRNNIKKFHNKNSSNLIANLLLKEFEEINAR</sequence>
<evidence type="ECO:0000256" key="2">
    <source>
        <dbReference type="ARBA" id="ARBA00022618"/>
    </source>
</evidence>
<dbReference type="GO" id="GO:0008360">
    <property type="term" value="P:regulation of cell shape"/>
    <property type="evidence" value="ECO:0007669"/>
    <property type="project" value="UniProtKB-KW"/>
</dbReference>
<dbReference type="InterPro" id="IPR006009">
    <property type="entry name" value="GlcNAc_MurG"/>
</dbReference>
<keyword evidence="3 10" id="KW-0328">Glycosyltransferase</keyword>
<keyword evidence="9 10" id="KW-0961">Cell wall biogenesis/degradation</keyword>
<name>W5T135_9SPIR</name>
<evidence type="ECO:0000256" key="7">
    <source>
        <dbReference type="ARBA" id="ARBA00023136"/>
    </source>
</evidence>
<accession>W5T135</accession>
<evidence type="ECO:0000313" key="14">
    <source>
        <dbReference type="Proteomes" id="UP000019330"/>
    </source>
</evidence>
<evidence type="ECO:0000256" key="3">
    <source>
        <dbReference type="ARBA" id="ARBA00022676"/>
    </source>
</evidence>
<comment type="pathway">
    <text evidence="10">Cell wall biogenesis; peptidoglycan biosynthesis.</text>
</comment>
<dbReference type="GO" id="GO:0071555">
    <property type="term" value="P:cell wall organization"/>
    <property type="evidence" value="ECO:0007669"/>
    <property type="project" value="UniProtKB-KW"/>
</dbReference>
<dbReference type="GO" id="GO:0051301">
    <property type="term" value="P:cell division"/>
    <property type="evidence" value="ECO:0007669"/>
    <property type="project" value="UniProtKB-KW"/>
</dbReference>
<dbReference type="Proteomes" id="UP000019330">
    <property type="component" value="Chromosome"/>
</dbReference>
<dbReference type="GO" id="GO:0005975">
    <property type="term" value="P:carbohydrate metabolic process"/>
    <property type="evidence" value="ECO:0007669"/>
    <property type="project" value="InterPro"/>
</dbReference>
<feature type="binding site" evidence="10">
    <location>
        <position position="221"/>
    </location>
    <ligand>
        <name>UDP-N-acetyl-alpha-D-glucosamine</name>
        <dbReference type="ChEBI" id="CHEBI:57705"/>
    </ligand>
</feature>
<dbReference type="GO" id="GO:0009252">
    <property type="term" value="P:peptidoglycan biosynthetic process"/>
    <property type="evidence" value="ECO:0007669"/>
    <property type="project" value="UniProtKB-UniRule"/>
</dbReference>
<keyword evidence="14" id="KW-1185">Reference proteome</keyword>
<keyword evidence="8 10" id="KW-0131">Cell cycle</keyword>
<feature type="domain" description="Glycosyl transferase family 28 C-terminal" evidence="12">
    <location>
        <begin position="214"/>
        <end position="361"/>
    </location>
</feature>
<evidence type="ECO:0000256" key="9">
    <source>
        <dbReference type="ARBA" id="ARBA00023316"/>
    </source>
</evidence>
<evidence type="ECO:0000259" key="12">
    <source>
        <dbReference type="Pfam" id="PF04101"/>
    </source>
</evidence>
<dbReference type="eggNOG" id="COG0707">
    <property type="taxonomic scope" value="Bacteria"/>
</dbReference>
<dbReference type="HAMAP" id="MF_00033">
    <property type="entry name" value="MurG"/>
    <property type="match status" value="1"/>
</dbReference>
<comment type="subcellular location">
    <subcellularLocation>
        <location evidence="10">Cell membrane</location>
        <topology evidence="10">Peripheral membrane protein</topology>
        <orientation evidence="10">Cytoplasmic side</orientation>
    </subcellularLocation>
</comment>
<dbReference type="AlphaFoldDB" id="W5T135"/>
<gene>
    <name evidence="10" type="primary">murG</name>
    <name evidence="13" type="ORF">BCO_0038900</name>
</gene>
<dbReference type="EMBL" id="CP005745">
    <property type="protein sequence ID" value="AHH10961.1"/>
    <property type="molecule type" value="Genomic_DNA"/>
</dbReference>
<organism evidence="13 14">
    <name type="scientific">Borrelia coriaceae ATCC 43381</name>
    <dbReference type="NCBI Taxonomy" id="1408429"/>
    <lineage>
        <taxon>Bacteria</taxon>
        <taxon>Pseudomonadati</taxon>
        <taxon>Spirochaetota</taxon>
        <taxon>Spirochaetia</taxon>
        <taxon>Spirochaetales</taxon>
        <taxon>Borreliaceae</taxon>
        <taxon>Borrelia</taxon>
    </lineage>
</organism>
<keyword evidence="1 10" id="KW-1003">Cell membrane</keyword>
<dbReference type="InterPro" id="IPR004276">
    <property type="entry name" value="GlycoTrans_28_N"/>
</dbReference>
<dbReference type="EC" id="2.4.1.227" evidence="10"/>
<evidence type="ECO:0000259" key="11">
    <source>
        <dbReference type="Pfam" id="PF03033"/>
    </source>
</evidence>
<dbReference type="PANTHER" id="PTHR21015:SF27">
    <property type="entry name" value="UDP-N-ACETYLGLUCOSAMINE--N-ACETYLMURAMYL-(PENTAPEPTIDE) PYROPHOSPHORYL-UNDECAPRENOL N-ACETYLGLUCOSAMINE TRANSFERASE"/>
    <property type="match status" value="1"/>
</dbReference>
<evidence type="ECO:0000256" key="8">
    <source>
        <dbReference type="ARBA" id="ARBA00023306"/>
    </source>
</evidence>
<evidence type="ECO:0000256" key="1">
    <source>
        <dbReference type="ARBA" id="ARBA00022475"/>
    </source>
</evidence>
<dbReference type="NCBIfam" id="TIGR01133">
    <property type="entry name" value="murG"/>
    <property type="match status" value="1"/>
</dbReference>
<dbReference type="Gene3D" id="3.40.50.2000">
    <property type="entry name" value="Glycogen Phosphorylase B"/>
    <property type="match status" value="2"/>
</dbReference>
<dbReference type="UniPathway" id="UPA00219"/>
<dbReference type="Pfam" id="PF03033">
    <property type="entry name" value="Glyco_transf_28"/>
    <property type="match status" value="1"/>
</dbReference>
<proteinExistence type="inferred from homology"/>
<feature type="domain" description="Glycosyltransferase family 28 N-terminal" evidence="11">
    <location>
        <begin position="30"/>
        <end position="169"/>
    </location>
</feature>
<dbReference type="HOGENOM" id="CLU_037404_0_0_12"/>
<dbReference type="STRING" id="1313292.BCO_0038900"/>